<keyword evidence="5" id="KW-1185">Reference proteome</keyword>
<dbReference type="InterPro" id="IPR013149">
    <property type="entry name" value="ADH-like_C"/>
</dbReference>
<dbReference type="FunFam" id="3.40.50.720:FF:000121">
    <property type="entry name" value="Prostaglandin reductase 2"/>
    <property type="match status" value="1"/>
</dbReference>
<protein>
    <submittedName>
        <fullName evidence="4">Alcohol dehydrogenase zinc-binding domain protein</fullName>
    </submittedName>
</protein>
<dbReference type="Gene3D" id="3.40.50.720">
    <property type="entry name" value="NAD(P)-binding Rossmann-like Domain"/>
    <property type="match status" value="1"/>
</dbReference>
<dbReference type="EMBL" id="CP001778">
    <property type="protein sequence ID" value="ADD44961.1"/>
    <property type="molecule type" value="Genomic_DNA"/>
</dbReference>
<dbReference type="Gene3D" id="3.90.180.10">
    <property type="entry name" value="Medium-chain alcohol dehydrogenases, catalytic domain"/>
    <property type="match status" value="1"/>
</dbReference>
<evidence type="ECO:0000259" key="3">
    <source>
        <dbReference type="SMART" id="SM00829"/>
    </source>
</evidence>
<dbReference type="SMART" id="SM00829">
    <property type="entry name" value="PKS_ER"/>
    <property type="match status" value="1"/>
</dbReference>
<evidence type="ECO:0000256" key="2">
    <source>
        <dbReference type="SAM" id="MobiDB-lite"/>
    </source>
</evidence>
<organism evidence="4 5">
    <name type="scientific">Stackebrandtia nassauensis (strain DSM 44728 / CIP 108903 / NRRL B-16338 / NBRC 102104 / LLR-40K-21)</name>
    <dbReference type="NCBI Taxonomy" id="446470"/>
    <lineage>
        <taxon>Bacteria</taxon>
        <taxon>Bacillati</taxon>
        <taxon>Actinomycetota</taxon>
        <taxon>Actinomycetes</taxon>
        <taxon>Glycomycetales</taxon>
        <taxon>Glycomycetaceae</taxon>
        <taxon>Stackebrandtia</taxon>
    </lineage>
</organism>
<dbReference type="Pfam" id="PF16884">
    <property type="entry name" value="ADH_N_2"/>
    <property type="match status" value="1"/>
</dbReference>
<dbReference type="OrthoDB" id="9805663at2"/>
<dbReference type="Pfam" id="PF00107">
    <property type="entry name" value="ADH_zinc_N"/>
    <property type="match status" value="1"/>
</dbReference>
<dbReference type="SUPFAM" id="SSF50129">
    <property type="entry name" value="GroES-like"/>
    <property type="match status" value="1"/>
</dbReference>
<dbReference type="RefSeq" id="WP_013020532.1">
    <property type="nucleotide sequence ID" value="NC_013947.1"/>
</dbReference>
<dbReference type="InterPro" id="IPR036291">
    <property type="entry name" value="NAD(P)-bd_dom_sf"/>
</dbReference>
<keyword evidence="1" id="KW-0560">Oxidoreductase</keyword>
<dbReference type="InterPro" id="IPR041694">
    <property type="entry name" value="ADH_N_2"/>
</dbReference>
<accession>D3PUT7</accession>
<dbReference type="CDD" id="cd05288">
    <property type="entry name" value="PGDH"/>
    <property type="match status" value="1"/>
</dbReference>
<dbReference type="PANTHER" id="PTHR43205">
    <property type="entry name" value="PROSTAGLANDIN REDUCTASE"/>
    <property type="match status" value="1"/>
</dbReference>
<sequence length="335" mass="35731">MTHTATEIHLARRPEGWPVPEDFTTVTTDLPEPGPGQVLIRNRFISVDPYMRGKMNDVPSYTPPYQLNTPMDGGAIGVVEASGAENIAVGRTVLHQGGWRDRALLDATEVRVVDEAQVSSLSAYLNGLGMTGLTAYTGLLDVANFKPGDTVFVSGAAGAVGQMVGQIAKLKGAKRVIGSAGSTEKVTYLTERLGFDTAFNYKDGPVSEQLKAAAPDGIDVYFDNVGGDHLEAAISSMNVNGRIAICGAISQYNATTPPTAPRNLALFIGKRITMTGFLVLDRFDRMKDFIADIAPHLASGKIVTEETIVDGIDNTVNAFLGMLRGENVGKMLVRV</sequence>
<dbReference type="Proteomes" id="UP000000844">
    <property type="component" value="Chromosome"/>
</dbReference>
<dbReference type="InterPro" id="IPR011032">
    <property type="entry name" value="GroES-like_sf"/>
</dbReference>
<evidence type="ECO:0000313" key="5">
    <source>
        <dbReference type="Proteomes" id="UP000000844"/>
    </source>
</evidence>
<dbReference type="STRING" id="446470.Snas_5327"/>
<dbReference type="SUPFAM" id="SSF51735">
    <property type="entry name" value="NAD(P)-binding Rossmann-fold domains"/>
    <property type="match status" value="1"/>
</dbReference>
<dbReference type="HOGENOM" id="CLU_026673_29_2_11"/>
<gene>
    <name evidence="4" type="ordered locus">Snas_5327</name>
</gene>
<dbReference type="eggNOG" id="COG2130">
    <property type="taxonomic scope" value="Bacteria"/>
</dbReference>
<evidence type="ECO:0000256" key="1">
    <source>
        <dbReference type="ARBA" id="ARBA00023002"/>
    </source>
</evidence>
<feature type="region of interest" description="Disordered" evidence="2">
    <location>
        <begin position="1"/>
        <end position="20"/>
    </location>
</feature>
<feature type="domain" description="Enoyl reductase (ER)" evidence="3">
    <location>
        <begin position="18"/>
        <end position="333"/>
    </location>
</feature>
<proteinExistence type="predicted"/>
<dbReference type="InterPro" id="IPR045010">
    <property type="entry name" value="MDR_fam"/>
</dbReference>
<dbReference type="GO" id="GO:0016628">
    <property type="term" value="F:oxidoreductase activity, acting on the CH-CH group of donors, NAD or NADP as acceptor"/>
    <property type="evidence" value="ECO:0007669"/>
    <property type="project" value="InterPro"/>
</dbReference>
<dbReference type="PANTHER" id="PTHR43205:SF7">
    <property type="entry name" value="PROSTAGLANDIN REDUCTASE 1"/>
    <property type="match status" value="1"/>
</dbReference>
<evidence type="ECO:0000313" key="4">
    <source>
        <dbReference type="EMBL" id="ADD44961.1"/>
    </source>
</evidence>
<name>D3PUT7_STANL</name>
<reference evidence="4 5" key="1">
    <citation type="journal article" date="2009" name="Stand. Genomic Sci.">
        <title>Complete genome sequence of Stackebrandtia nassauensis type strain (LLR-40K-21).</title>
        <authorList>
            <person name="Munk C."/>
            <person name="Lapidus A."/>
            <person name="Copeland A."/>
            <person name="Jando M."/>
            <person name="Mayilraj S."/>
            <person name="Glavina Del Rio T."/>
            <person name="Nolan M."/>
            <person name="Chen F."/>
            <person name="Lucas S."/>
            <person name="Tice H."/>
            <person name="Cheng J.F."/>
            <person name="Han C."/>
            <person name="Detter J.C."/>
            <person name="Bruce D."/>
            <person name="Goodwin L."/>
            <person name="Chain P."/>
            <person name="Pitluck S."/>
            <person name="Goker M."/>
            <person name="Ovchinikova G."/>
            <person name="Pati A."/>
            <person name="Ivanova N."/>
            <person name="Mavromatis K."/>
            <person name="Chen A."/>
            <person name="Palaniappan K."/>
            <person name="Land M."/>
            <person name="Hauser L."/>
            <person name="Chang Y.J."/>
            <person name="Jeffries C.D."/>
            <person name="Bristow J."/>
            <person name="Eisen J.A."/>
            <person name="Markowitz V."/>
            <person name="Hugenholtz P."/>
            <person name="Kyrpides N.C."/>
            <person name="Klenk H.P."/>
        </authorList>
    </citation>
    <scope>NUCLEOTIDE SEQUENCE [LARGE SCALE GENOMIC DNA]</scope>
    <source>
        <strain evidence="5">DSM 44728 / CIP 108903 / NRRL B-16338 / NBRC 102104 / LLR-40K-21</strain>
    </source>
</reference>
<dbReference type="InterPro" id="IPR020843">
    <property type="entry name" value="ER"/>
</dbReference>
<dbReference type="AlphaFoldDB" id="D3PUT7"/>
<dbReference type="KEGG" id="sna:Snas_5327"/>